<keyword evidence="2" id="KW-0472">Membrane</keyword>
<feature type="region of interest" description="Disordered" evidence="1">
    <location>
        <begin position="58"/>
        <end position="84"/>
    </location>
</feature>
<evidence type="ECO:0000313" key="3">
    <source>
        <dbReference type="EMBL" id="MBD3925650.1"/>
    </source>
</evidence>
<accession>A0ABR8NER7</accession>
<gene>
    <name evidence="3" type="ORF">IEZ26_13535</name>
</gene>
<protein>
    <submittedName>
        <fullName evidence="3">Uncharacterized protein</fullName>
    </submittedName>
</protein>
<reference evidence="3 4" key="1">
    <citation type="submission" date="2020-09" db="EMBL/GenBank/DDBJ databases">
        <title>novel species in genus Nocardioides.</title>
        <authorList>
            <person name="Zhang G."/>
        </authorList>
    </citation>
    <scope>NUCLEOTIDE SEQUENCE [LARGE SCALE GENOMIC DNA]</scope>
    <source>
        <strain evidence="3 4">KCTC 39551</strain>
    </source>
</reference>
<evidence type="ECO:0000256" key="1">
    <source>
        <dbReference type="SAM" id="MobiDB-lite"/>
    </source>
</evidence>
<keyword evidence="2" id="KW-1133">Transmembrane helix</keyword>
<comment type="caution">
    <text evidence="3">The sequence shown here is derived from an EMBL/GenBank/DDBJ whole genome shotgun (WGS) entry which is preliminary data.</text>
</comment>
<keyword evidence="4" id="KW-1185">Reference proteome</keyword>
<dbReference type="EMBL" id="JACXYZ010000002">
    <property type="protein sequence ID" value="MBD3925650.1"/>
    <property type="molecule type" value="Genomic_DNA"/>
</dbReference>
<sequence length="277" mass="30298">MSERLLDAFREEAERAIVLPEFERIEAAGRARRNRRHAVVGAAAACALVVTGLLAATGRDSDEPQPAEDTHSAAKPYPGPENVTLDEGTYELTPYHDIALPAAWVRVSKGWNASYGPDRFEGIGPVGADNTKALERSKWYAGLYVTELDWVAAPNCEVLDLTGAGVDRLLPHLTRLPRVGVTYGPDAATRFGHPAYHLRLKETRRGPDCPLETIQGAKGPLSNLGLGGTYDIWLIDLDGEPLLVLAGWTRHAPPSVVDELLTMADSLELQPRQRPWR</sequence>
<feature type="transmembrane region" description="Helical" evidence="2">
    <location>
        <begin position="38"/>
        <end position="56"/>
    </location>
</feature>
<name>A0ABR8NER7_9ACTN</name>
<keyword evidence="2" id="KW-0812">Transmembrane</keyword>
<proteinExistence type="predicted"/>
<organism evidence="3 4">
    <name type="scientific">Nocardioides cavernae</name>
    <dbReference type="NCBI Taxonomy" id="1921566"/>
    <lineage>
        <taxon>Bacteria</taxon>
        <taxon>Bacillati</taxon>
        <taxon>Actinomycetota</taxon>
        <taxon>Actinomycetes</taxon>
        <taxon>Propionibacteriales</taxon>
        <taxon>Nocardioidaceae</taxon>
        <taxon>Nocardioides</taxon>
    </lineage>
</organism>
<evidence type="ECO:0000256" key="2">
    <source>
        <dbReference type="SAM" id="Phobius"/>
    </source>
</evidence>
<dbReference type="Proteomes" id="UP000618818">
    <property type="component" value="Unassembled WGS sequence"/>
</dbReference>
<evidence type="ECO:0000313" key="4">
    <source>
        <dbReference type="Proteomes" id="UP000618818"/>
    </source>
</evidence>
<dbReference type="RefSeq" id="WP_191195537.1">
    <property type="nucleotide sequence ID" value="NZ_JACXYZ010000002.1"/>
</dbReference>